<dbReference type="SMART" id="SM00674">
    <property type="entry name" value="CENPB"/>
    <property type="match status" value="1"/>
</dbReference>
<evidence type="ECO:0000256" key="1">
    <source>
        <dbReference type="ARBA" id="ARBA00023125"/>
    </source>
</evidence>
<dbReference type="SUPFAM" id="SSF46689">
    <property type="entry name" value="Homeodomain-like"/>
    <property type="match status" value="1"/>
</dbReference>
<proteinExistence type="predicted"/>
<evidence type="ECO:0000313" key="5">
    <source>
        <dbReference type="Proteomes" id="UP000008063"/>
    </source>
</evidence>
<dbReference type="InParanoid" id="F8QHU1"/>
<gene>
    <name evidence="4" type="ORF">SERLA73DRAFT_99702</name>
</gene>
<dbReference type="OrthoDB" id="9909311at2759"/>
<reference evidence="5" key="1">
    <citation type="journal article" date="2011" name="Science">
        <title>The plant cell wall-decomposing machinery underlies the functional diversity of forest fungi.</title>
        <authorList>
            <person name="Eastwood D.C."/>
            <person name="Floudas D."/>
            <person name="Binder M."/>
            <person name="Majcherczyk A."/>
            <person name="Schneider P."/>
            <person name="Aerts A."/>
            <person name="Asiegbu F.O."/>
            <person name="Baker S.E."/>
            <person name="Barry K."/>
            <person name="Bendiksby M."/>
            <person name="Blumentritt M."/>
            <person name="Coutinho P.M."/>
            <person name="Cullen D."/>
            <person name="de Vries R.P."/>
            <person name="Gathman A."/>
            <person name="Goodell B."/>
            <person name="Henrissat B."/>
            <person name="Ihrmark K."/>
            <person name="Kauserud H."/>
            <person name="Kohler A."/>
            <person name="LaButti K."/>
            <person name="Lapidus A."/>
            <person name="Lavin J.L."/>
            <person name="Lee Y.-H."/>
            <person name="Lindquist E."/>
            <person name="Lilly W."/>
            <person name="Lucas S."/>
            <person name="Morin E."/>
            <person name="Murat C."/>
            <person name="Oguiza J.A."/>
            <person name="Park J."/>
            <person name="Pisabarro A.G."/>
            <person name="Riley R."/>
            <person name="Rosling A."/>
            <person name="Salamov A."/>
            <person name="Schmidt O."/>
            <person name="Schmutz J."/>
            <person name="Skrede I."/>
            <person name="Stenlid J."/>
            <person name="Wiebenga A."/>
            <person name="Xie X."/>
            <person name="Kuees U."/>
            <person name="Hibbett D.S."/>
            <person name="Hoffmeister D."/>
            <person name="Hoegberg N."/>
            <person name="Martin F."/>
            <person name="Grigoriev I.V."/>
            <person name="Watkinson S.C."/>
        </authorList>
    </citation>
    <scope>NUCLEOTIDE SEQUENCE [LARGE SCALE GENOMIC DNA]</scope>
    <source>
        <strain evidence="5">strain S7.3</strain>
    </source>
</reference>
<dbReference type="AlphaFoldDB" id="F8QHU1"/>
<dbReference type="InterPro" id="IPR050863">
    <property type="entry name" value="CenT-Element_Derived"/>
</dbReference>
<dbReference type="Proteomes" id="UP000008063">
    <property type="component" value="Unassembled WGS sequence"/>
</dbReference>
<feature type="domain" description="HTH CENPB-type" evidence="3">
    <location>
        <begin position="10"/>
        <end position="83"/>
    </location>
</feature>
<dbReference type="GO" id="GO:0005634">
    <property type="term" value="C:nucleus"/>
    <property type="evidence" value="ECO:0007669"/>
    <property type="project" value="TreeGrafter"/>
</dbReference>
<accession>F8QHU1</accession>
<dbReference type="PANTHER" id="PTHR19303">
    <property type="entry name" value="TRANSPOSON"/>
    <property type="match status" value="1"/>
</dbReference>
<protein>
    <recommendedName>
        <fullName evidence="3">HTH CENPB-type domain-containing protein</fullName>
    </recommendedName>
</protein>
<keyword evidence="1" id="KW-0238">DNA-binding</keyword>
<name>F8QHU1_SERL3</name>
<evidence type="ECO:0000313" key="4">
    <source>
        <dbReference type="EMBL" id="EGN92137.1"/>
    </source>
</evidence>
<dbReference type="PROSITE" id="PS51253">
    <property type="entry name" value="HTH_CENPB"/>
    <property type="match status" value="1"/>
</dbReference>
<organism evidence="5">
    <name type="scientific">Serpula lacrymans var. lacrymans (strain S7.3)</name>
    <name type="common">Dry rot fungus</name>
    <dbReference type="NCBI Taxonomy" id="936435"/>
    <lineage>
        <taxon>Eukaryota</taxon>
        <taxon>Fungi</taxon>
        <taxon>Dikarya</taxon>
        <taxon>Basidiomycota</taxon>
        <taxon>Agaricomycotina</taxon>
        <taxon>Agaricomycetes</taxon>
        <taxon>Agaricomycetidae</taxon>
        <taxon>Boletales</taxon>
        <taxon>Coniophorineae</taxon>
        <taxon>Serpulaceae</taxon>
        <taxon>Serpula</taxon>
    </lineage>
</organism>
<keyword evidence="5" id="KW-1185">Reference proteome</keyword>
<evidence type="ECO:0000256" key="2">
    <source>
        <dbReference type="SAM" id="MobiDB-lite"/>
    </source>
</evidence>
<dbReference type="HOGENOM" id="CLU_032740_0_0_1"/>
<dbReference type="InterPro" id="IPR009057">
    <property type="entry name" value="Homeodomain-like_sf"/>
</dbReference>
<evidence type="ECO:0000259" key="3">
    <source>
        <dbReference type="PROSITE" id="PS51253"/>
    </source>
</evidence>
<dbReference type="PANTHER" id="PTHR19303:SF73">
    <property type="entry name" value="PROTEIN PDC2"/>
    <property type="match status" value="1"/>
</dbReference>
<feature type="non-terminal residue" evidence="4">
    <location>
        <position position="304"/>
    </location>
</feature>
<dbReference type="Pfam" id="PF03221">
    <property type="entry name" value="HTH_Tnp_Tc5"/>
    <property type="match status" value="1"/>
</dbReference>
<feature type="compositionally biased region" description="Acidic residues" evidence="2">
    <location>
        <begin position="138"/>
        <end position="147"/>
    </location>
</feature>
<dbReference type="GO" id="GO:0003677">
    <property type="term" value="F:DNA binding"/>
    <property type="evidence" value="ECO:0007669"/>
    <property type="project" value="UniProtKB-KW"/>
</dbReference>
<dbReference type="InterPro" id="IPR006600">
    <property type="entry name" value="HTH_CenpB_DNA-bd_dom"/>
</dbReference>
<dbReference type="Gene3D" id="1.10.10.60">
    <property type="entry name" value="Homeodomain-like"/>
    <property type="match status" value="1"/>
</dbReference>
<dbReference type="STRING" id="936435.F8QHU1"/>
<feature type="region of interest" description="Disordered" evidence="2">
    <location>
        <begin position="117"/>
        <end position="155"/>
    </location>
</feature>
<sequence length="304" mass="33168">MNVPEGEDMRVAKHRPSKFPEIEEELVQWLVEVKQKNVLLTDTLIRSKAKETARNLQIPDERFKASSGWVENFKHRHGIRKGVWFGDGKSARGNRAMGLGTSADGVLSPLNPAFEGHSELVDDRDSVPPSDVVNGYDIDIESEDSPDGENNLPNHSELQASSLVTLQPAWPSHQEVPIIADTSLTGHGHDSIPEASLVQSHHITEAHISANEDVGASNAQPVMQVSSHDDAAASYNDSLAMYQPVPPITSGSAPDISEAEDAINKVIMFVDSQPQNLLTPDERDALTQIKYALFQTASGVPFTR</sequence>
<dbReference type="EMBL" id="GL945513">
    <property type="protein sequence ID" value="EGN92137.1"/>
    <property type="molecule type" value="Genomic_DNA"/>
</dbReference>
<feature type="compositionally biased region" description="Basic and acidic residues" evidence="2">
    <location>
        <begin position="117"/>
        <end position="126"/>
    </location>
</feature>